<sequence length="232" mass="24066">MPLEVRGLTADIGAVRILQGLDLDVAEGEAVALIGSNGAGKSTLMRSVAGLLRPIGGSVRYGGADLGRLSADKVVRLGLALVPEGRQIFAPLTVRENLLMGAYAKREGPRELERVLAVFPKLAARLQQLGGTLSGGEQQMLAIGRALMSAPRLLLLDEPSLGLAPKVVAEIFEVIGQLVASGTSVLLAEQNAAMALRVAGRGYVLRAGNIVLSGSARALADDPSVQQAYLGI</sequence>
<reference evidence="8 9" key="1">
    <citation type="submission" date="2018-06" db="EMBL/GenBank/DDBJ databases">
        <title>Genomic Encyclopedia of Type Strains, Phase III (KMG-III): the genomes of soil and plant-associated and newly described type strains.</title>
        <authorList>
            <person name="Whitman W."/>
        </authorList>
    </citation>
    <scope>NUCLEOTIDE SEQUENCE [LARGE SCALE GENOMIC DNA]</scope>
    <source>
        <strain evidence="8 9">CECT 7342</strain>
    </source>
</reference>
<proteinExistence type="inferred from homology"/>
<keyword evidence="6" id="KW-0029">Amino-acid transport</keyword>
<dbReference type="CDD" id="cd03224">
    <property type="entry name" value="ABC_TM1139_LivF_branched"/>
    <property type="match status" value="1"/>
</dbReference>
<dbReference type="SUPFAM" id="SSF52540">
    <property type="entry name" value="P-loop containing nucleoside triphosphate hydrolases"/>
    <property type="match status" value="1"/>
</dbReference>
<evidence type="ECO:0000256" key="2">
    <source>
        <dbReference type="ARBA" id="ARBA00022448"/>
    </source>
</evidence>
<dbReference type="EMBL" id="QNRM01000001">
    <property type="protein sequence ID" value="RBP24204.1"/>
    <property type="molecule type" value="Genomic_DNA"/>
</dbReference>
<evidence type="ECO:0000313" key="8">
    <source>
        <dbReference type="EMBL" id="RBP24204.1"/>
    </source>
</evidence>
<dbReference type="PANTHER" id="PTHR43820">
    <property type="entry name" value="HIGH-AFFINITY BRANCHED-CHAIN AMINO ACID TRANSPORT ATP-BINDING PROTEIN LIVF"/>
    <property type="match status" value="1"/>
</dbReference>
<dbReference type="PANTHER" id="PTHR43820:SF4">
    <property type="entry name" value="HIGH-AFFINITY BRANCHED-CHAIN AMINO ACID TRANSPORT ATP-BINDING PROTEIN LIVF"/>
    <property type="match status" value="1"/>
</dbReference>
<keyword evidence="5 8" id="KW-0067">ATP-binding</keyword>
<keyword evidence="2" id="KW-0813">Transport</keyword>
<dbReference type="PROSITE" id="PS50893">
    <property type="entry name" value="ABC_TRANSPORTER_2"/>
    <property type="match status" value="1"/>
</dbReference>
<evidence type="ECO:0000256" key="4">
    <source>
        <dbReference type="ARBA" id="ARBA00022741"/>
    </source>
</evidence>
<keyword evidence="3" id="KW-0472">Membrane</keyword>
<accession>A0ABX9GM66</accession>
<dbReference type="InterPro" id="IPR003593">
    <property type="entry name" value="AAA+_ATPase"/>
</dbReference>
<dbReference type="Proteomes" id="UP000252124">
    <property type="component" value="Unassembled WGS sequence"/>
</dbReference>
<keyword evidence="9" id="KW-1185">Reference proteome</keyword>
<dbReference type="SMART" id="SM00382">
    <property type="entry name" value="AAA"/>
    <property type="match status" value="1"/>
</dbReference>
<dbReference type="InterPro" id="IPR017871">
    <property type="entry name" value="ABC_transporter-like_CS"/>
</dbReference>
<evidence type="ECO:0000256" key="1">
    <source>
        <dbReference type="ARBA" id="ARBA00005417"/>
    </source>
</evidence>
<keyword evidence="4" id="KW-0547">Nucleotide-binding</keyword>
<keyword evidence="3" id="KW-1003">Cell membrane</keyword>
<evidence type="ECO:0000313" key="9">
    <source>
        <dbReference type="Proteomes" id="UP000252124"/>
    </source>
</evidence>
<name>A0ABX9GM66_9BURK</name>
<dbReference type="PROSITE" id="PS00211">
    <property type="entry name" value="ABC_TRANSPORTER_1"/>
    <property type="match status" value="1"/>
</dbReference>
<dbReference type="Gene3D" id="3.40.50.300">
    <property type="entry name" value="P-loop containing nucleotide triphosphate hydrolases"/>
    <property type="match status" value="1"/>
</dbReference>
<dbReference type="Pfam" id="PF00005">
    <property type="entry name" value="ABC_tran"/>
    <property type="match status" value="1"/>
</dbReference>
<dbReference type="GO" id="GO:0005524">
    <property type="term" value="F:ATP binding"/>
    <property type="evidence" value="ECO:0007669"/>
    <property type="project" value="UniProtKB-KW"/>
</dbReference>
<dbReference type="InterPro" id="IPR003439">
    <property type="entry name" value="ABC_transporter-like_ATP-bd"/>
</dbReference>
<feature type="domain" description="ABC transporter" evidence="7">
    <location>
        <begin position="3"/>
        <end position="232"/>
    </location>
</feature>
<dbReference type="InterPro" id="IPR027417">
    <property type="entry name" value="P-loop_NTPase"/>
</dbReference>
<evidence type="ECO:0000256" key="5">
    <source>
        <dbReference type="ARBA" id="ARBA00022840"/>
    </source>
</evidence>
<dbReference type="RefSeq" id="WP_088587474.1">
    <property type="nucleotide sequence ID" value="NZ_CADIJU010000001.1"/>
</dbReference>
<evidence type="ECO:0000256" key="6">
    <source>
        <dbReference type="ARBA" id="ARBA00022970"/>
    </source>
</evidence>
<dbReference type="GeneID" id="99728861"/>
<dbReference type="InterPro" id="IPR052156">
    <property type="entry name" value="BCAA_Transport_ATP-bd_LivF"/>
</dbReference>
<gene>
    <name evidence="8" type="ORF">DFP87_101714</name>
</gene>
<organism evidence="8 9">
    <name type="scientific">Achromobacter marplatensis</name>
    <dbReference type="NCBI Taxonomy" id="470868"/>
    <lineage>
        <taxon>Bacteria</taxon>
        <taxon>Pseudomonadati</taxon>
        <taxon>Pseudomonadota</taxon>
        <taxon>Betaproteobacteria</taxon>
        <taxon>Burkholderiales</taxon>
        <taxon>Alcaligenaceae</taxon>
        <taxon>Achromobacter</taxon>
    </lineage>
</organism>
<protein>
    <submittedName>
        <fullName evidence="8">Amino acid/amide ABC transporter ATP-binding protein 2 (HAAT family)</fullName>
    </submittedName>
</protein>
<comment type="similarity">
    <text evidence="1">Belongs to the ABC transporter superfamily.</text>
</comment>
<comment type="caution">
    <text evidence="8">The sequence shown here is derived from an EMBL/GenBank/DDBJ whole genome shotgun (WGS) entry which is preliminary data.</text>
</comment>
<evidence type="ECO:0000259" key="7">
    <source>
        <dbReference type="PROSITE" id="PS50893"/>
    </source>
</evidence>
<evidence type="ECO:0000256" key="3">
    <source>
        <dbReference type="ARBA" id="ARBA00022475"/>
    </source>
</evidence>